<comment type="subcellular location">
    <subcellularLocation>
        <location evidence="1">Membrane</location>
        <topology evidence="1">Multi-pass membrane protein</topology>
    </subcellularLocation>
</comment>
<reference evidence="7" key="1">
    <citation type="journal article" date="2022" name="G3 (Bethesda)">
        <title>High quality genome of the basidiomycete yeast Dioszegia hungarica PDD-24b-2 isolated from cloud water.</title>
        <authorList>
            <person name="Jarrige D."/>
            <person name="Haridas S."/>
            <person name="Bleykasten-Grosshans C."/>
            <person name="Joly M."/>
            <person name="Nadalig T."/>
            <person name="Sancelme M."/>
            <person name="Vuilleumier S."/>
            <person name="Grigoriev I.V."/>
            <person name="Amato P."/>
            <person name="Bringel F."/>
        </authorList>
    </citation>
    <scope>NUCLEOTIDE SEQUENCE</scope>
    <source>
        <strain evidence="7">PDD-24b-2</strain>
    </source>
</reference>
<dbReference type="InterPro" id="IPR007248">
    <property type="entry name" value="Mpv17_PMP22"/>
</dbReference>
<comment type="caution">
    <text evidence="7">The sequence shown here is derived from an EMBL/GenBank/DDBJ whole genome shotgun (WGS) entry which is preliminary data.</text>
</comment>
<comment type="similarity">
    <text evidence="2 6">Belongs to the peroxisomal membrane protein PXMP2/4 family.</text>
</comment>
<dbReference type="Proteomes" id="UP001164286">
    <property type="component" value="Unassembled WGS sequence"/>
</dbReference>
<accession>A0AA38LSZ0</accession>
<keyword evidence="5" id="KW-0472">Membrane</keyword>
<proteinExistence type="inferred from homology"/>
<keyword evidence="3" id="KW-0812">Transmembrane</keyword>
<evidence type="ECO:0000256" key="2">
    <source>
        <dbReference type="ARBA" id="ARBA00006824"/>
    </source>
</evidence>
<evidence type="ECO:0000256" key="3">
    <source>
        <dbReference type="ARBA" id="ARBA00022692"/>
    </source>
</evidence>
<dbReference type="RefSeq" id="XP_052943840.1">
    <property type="nucleotide sequence ID" value="XM_053090251.1"/>
</dbReference>
<protein>
    <submittedName>
        <fullName evidence="7">Uncharacterized protein</fullName>
    </submittedName>
</protein>
<dbReference type="PANTHER" id="PTHR11266">
    <property type="entry name" value="PEROXISOMAL MEMBRANE PROTEIN 2, PXMP2 MPV17"/>
    <property type="match status" value="1"/>
</dbReference>
<evidence type="ECO:0000256" key="1">
    <source>
        <dbReference type="ARBA" id="ARBA00004141"/>
    </source>
</evidence>
<evidence type="ECO:0000256" key="6">
    <source>
        <dbReference type="RuleBase" id="RU363053"/>
    </source>
</evidence>
<evidence type="ECO:0000256" key="5">
    <source>
        <dbReference type="ARBA" id="ARBA00023136"/>
    </source>
</evidence>
<dbReference type="GO" id="GO:0016020">
    <property type="term" value="C:membrane"/>
    <property type="evidence" value="ECO:0007669"/>
    <property type="project" value="UniProtKB-SubCell"/>
</dbReference>
<dbReference type="GO" id="GO:0005739">
    <property type="term" value="C:mitochondrion"/>
    <property type="evidence" value="ECO:0007669"/>
    <property type="project" value="TreeGrafter"/>
</dbReference>
<dbReference type="Pfam" id="PF04117">
    <property type="entry name" value="Mpv17_PMP22"/>
    <property type="match status" value="1"/>
</dbReference>
<keyword evidence="8" id="KW-1185">Reference proteome</keyword>
<gene>
    <name evidence="7" type="ORF">MKK02DRAFT_38734</name>
</gene>
<dbReference type="GeneID" id="77729456"/>
<organism evidence="7 8">
    <name type="scientific">Dioszegia hungarica</name>
    <dbReference type="NCBI Taxonomy" id="4972"/>
    <lineage>
        <taxon>Eukaryota</taxon>
        <taxon>Fungi</taxon>
        <taxon>Dikarya</taxon>
        <taxon>Basidiomycota</taxon>
        <taxon>Agaricomycotina</taxon>
        <taxon>Tremellomycetes</taxon>
        <taxon>Tremellales</taxon>
        <taxon>Bulleribasidiaceae</taxon>
        <taxon>Dioszegia</taxon>
    </lineage>
</organism>
<name>A0AA38LSZ0_9TREE</name>
<dbReference type="EMBL" id="JAKWFO010000008">
    <property type="protein sequence ID" value="KAI9634063.1"/>
    <property type="molecule type" value="Genomic_DNA"/>
</dbReference>
<dbReference type="AlphaFoldDB" id="A0AA38LSZ0"/>
<dbReference type="PANTHER" id="PTHR11266:SF17">
    <property type="entry name" value="PROTEIN MPV17"/>
    <property type="match status" value="1"/>
</dbReference>
<keyword evidence="4" id="KW-1133">Transmembrane helix</keyword>
<sequence length="235" mass="26377">MSAPTIRASFPVRLWHRYTTALREKPIRTRMISSGVLYVVGDLTAQLGIEDKRMFARAEVEDTEGRYDIQRTMRMTAYGMLVFAPLGHIWLNALERVKFASKVSMFPTVQGALEGRRPAEIKRKVEMVWWPTYSKAVCVFGPTQIVNFSLVPVHLRMLALQSVGLCWNIFLSWSNNLNNRQLALAAAALAQAEAAHLPEKQVAKLEAEVDKREAKKEVLHAAGGANQVGVRMGWA</sequence>
<evidence type="ECO:0000313" key="8">
    <source>
        <dbReference type="Proteomes" id="UP001164286"/>
    </source>
</evidence>
<evidence type="ECO:0000256" key="4">
    <source>
        <dbReference type="ARBA" id="ARBA00022989"/>
    </source>
</evidence>
<evidence type="ECO:0000313" key="7">
    <source>
        <dbReference type="EMBL" id="KAI9634063.1"/>
    </source>
</evidence>